<dbReference type="RefSeq" id="WP_167372093.1">
    <property type="nucleotide sequence ID" value="NZ_CP070609.1"/>
</dbReference>
<name>A0A1H4IBK2_9NOCA</name>
<dbReference type="EMBL" id="FNSV01000002">
    <property type="protein sequence ID" value="SEB31333.1"/>
    <property type="molecule type" value="Genomic_DNA"/>
</dbReference>
<dbReference type="AlphaFoldDB" id="A0A1H4IBK2"/>
<reference evidence="2" key="1">
    <citation type="submission" date="2016-10" db="EMBL/GenBank/DDBJ databases">
        <authorList>
            <person name="Varghese N."/>
            <person name="Submissions S."/>
        </authorList>
    </citation>
    <scope>NUCLEOTIDE SEQUENCE [LARGE SCALE GENOMIC DNA]</scope>
    <source>
        <strain evidence="2">DSM 44498</strain>
    </source>
</reference>
<accession>A0A1H4IBK2</accession>
<gene>
    <name evidence="1" type="ORF">SAMN04490239_0339</name>
</gene>
<keyword evidence="2" id="KW-1185">Reference proteome</keyword>
<protein>
    <submittedName>
        <fullName evidence="1">Uncharacterized protein</fullName>
    </submittedName>
</protein>
<organism evidence="1 2">
    <name type="scientific">Rhodococcus koreensis</name>
    <dbReference type="NCBI Taxonomy" id="99653"/>
    <lineage>
        <taxon>Bacteria</taxon>
        <taxon>Bacillati</taxon>
        <taxon>Actinomycetota</taxon>
        <taxon>Actinomycetes</taxon>
        <taxon>Mycobacteriales</taxon>
        <taxon>Nocardiaceae</taxon>
        <taxon>Rhodococcus</taxon>
    </lineage>
</organism>
<evidence type="ECO:0000313" key="1">
    <source>
        <dbReference type="EMBL" id="SEB31333.1"/>
    </source>
</evidence>
<evidence type="ECO:0000313" key="2">
    <source>
        <dbReference type="Proteomes" id="UP000183561"/>
    </source>
</evidence>
<dbReference type="Proteomes" id="UP000183561">
    <property type="component" value="Unassembled WGS sequence"/>
</dbReference>
<sequence length="56" mass="6362">MGDRTAADLERELAMLAYVRDCLRASEGEDFRIPTTTVDEVLDELNSVERSRWAST</sequence>
<proteinExistence type="predicted"/>